<evidence type="ECO:0000313" key="3">
    <source>
        <dbReference type="Proteomes" id="UP001642487"/>
    </source>
</evidence>
<dbReference type="PANTHER" id="PTHR11177:SF383">
    <property type="entry name" value="GLYCOSYL HYDROLASE FAMILY PROTEIN WITH CHITINASE INSERTION DOMAIN-CONTAINING PROTEIN"/>
    <property type="match status" value="1"/>
</dbReference>
<dbReference type="Pfam" id="PF00704">
    <property type="entry name" value="Glyco_hydro_18"/>
    <property type="match status" value="2"/>
</dbReference>
<dbReference type="Proteomes" id="UP001642487">
    <property type="component" value="Chromosome 7"/>
</dbReference>
<protein>
    <recommendedName>
        <fullName evidence="1">GH18 domain-containing protein</fullName>
    </recommendedName>
</protein>
<dbReference type="InterPro" id="IPR029070">
    <property type="entry name" value="Chitinase_insertion_sf"/>
</dbReference>
<evidence type="ECO:0000259" key="1">
    <source>
        <dbReference type="PROSITE" id="PS51910"/>
    </source>
</evidence>
<dbReference type="InterPro" id="IPR001223">
    <property type="entry name" value="Glyco_hydro18_cat"/>
</dbReference>
<dbReference type="EMBL" id="OZ021741">
    <property type="protein sequence ID" value="CAK9326528.1"/>
    <property type="molecule type" value="Genomic_DNA"/>
</dbReference>
<dbReference type="InterPro" id="IPR017853">
    <property type="entry name" value="GH"/>
</dbReference>
<dbReference type="SUPFAM" id="SSF51445">
    <property type="entry name" value="(Trans)glycosidases"/>
    <property type="match status" value="1"/>
</dbReference>
<organism evidence="2 3">
    <name type="scientific">Citrullus colocynthis</name>
    <name type="common">colocynth</name>
    <dbReference type="NCBI Taxonomy" id="252529"/>
    <lineage>
        <taxon>Eukaryota</taxon>
        <taxon>Viridiplantae</taxon>
        <taxon>Streptophyta</taxon>
        <taxon>Embryophyta</taxon>
        <taxon>Tracheophyta</taxon>
        <taxon>Spermatophyta</taxon>
        <taxon>Magnoliopsida</taxon>
        <taxon>eudicotyledons</taxon>
        <taxon>Gunneridae</taxon>
        <taxon>Pentapetalae</taxon>
        <taxon>rosids</taxon>
        <taxon>fabids</taxon>
        <taxon>Cucurbitales</taxon>
        <taxon>Cucurbitaceae</taxon>
        <taxon>Benincaseae</taxon>
        <taxon>Citrullus</taxon>
    </lineage>
</organism>
<keyword evidence="3" id="KW-1185">Reference proteome</keyword>
<accession>A0ABP0Z424</accession>
<name>A0ABP0Z424_9ROSI</name>
<reference evidence="2 3" key="1">
    <citation type="submission" date="2024-03" db="EMBL/GenBank/DDBJ databases">
        <authorList>
            <person name="Gkanogiannis A."/>
            <person name="Becerra Lopez-Lavalle L."/>
        </authorList>
    </citation>
    <scope>NUCLEOTIDE SEQUENCE [LARGE SCALE GENOMIC DNA]</scope>
</reference>
<feature type="domain" description="GH18" evidence="1">
    <location>
        <begin position="1"/>
        <end position="315"/>
    </location>
</feature>
<sequence length="316" mass="35398">MLVTGLQAQMINFHQQNINANFFTHLFVGYAGVDAQTYKITIDPSQHVLINQFASTVRLRNPDVKTLLSISRFSERFAKIATDHSNHDVFIKSSIDVARAAIVEDAINLSLPRLLLVATVSNVPYLQHNIQYPVDAIKQNLDWLNILSYDFYTPISSSKATGPSSAFNNPKANALSANFGIKSWTKSLGNLPHNKIVFGIPFYGWAWKLVDSNPHDVFSKAEGAAKGDYISQDGRIDYSNVKEFIANNQADVENKDRRLLIAYTYSDTTWIVYESEYTIEDKISLAKLNDVLGYFAFNIAADDGVNTLANKLLEFN</sequence>
<dbReference type="PROSITE" id="PS51910">
    <property type="entry name" value="GH18_2"/>
    <property type="match status" value="1"/>
</dbReference>
<proteinExistence type="predicted"/>
<dbReference type="InterPro" id="IPR050314">
    <property type="entry name" value="Glycosyl_Hydrlase_18"/>
</dbReference>
<dbReference type="InterPro" id="IPR011583">
    <property type="entry name" value="Chitinase_II/V-like_cat"/>
</dbReference>
<dbReference type="SMART" id="SM00636">
    <property type="entry name" value="Glyco_18"/>
    <property type="match status" value="1"/>
</dbReference>
<evidence type="ECO:0000313" key="2">
    <source>
        <dbReference type="EMBL" id="CAK9326528.1"/>
    </source>
</evidence>
<dbReference type="Gene3D" id="3.20.20.80">
    <property type="entry name" value="Glycosidases"/>
    <property type="match status" value="2"/>
</dbReference>
<gene>
    <name evidence="2" type="ORF">CITCOLO1_LOCUS18881</name>
</gene>
<dbReference type="SUPFAM" id="SSF54556">
    <property type="entry name" value="Chitinase insertion domain"/>
    <property type="match status" value="1"/>
</dbReference>
<dbReference type="Gene3D" id="3.10.50.10">
    <property type="match status" value="1"/>
</dbReference>
<dbReference type="PANTHER" id="PTHR11177">
    <property type="entry name" value="CHITINASE"/>
    <property type="match status" value="1"/>
</dbReference>